<evidence type="ECO:0000256" key="4">
    <source>
        <dbReference type="ARBA" id="ARBA00022723"/>
    </source>
</evidence>
<keyword evidence="8 9" id="KW-0051">Antiviral defense</keyword>
<organism evidence="10">
    <name type="scientific">Candidatus Kentrum sp. DK</name>
    <dbReference type="NCBI Taxonomy" id="2126562"/>
    <lineage>
        <taxon>Bacteria</taxon>
        <taxon>Pseudomonadati</taxon>
        <taxon>Pseudomonadota</taxon>
        <taxon>Gammaproteobacteria</taxon>
        <taxon>Candidatus Kentrum</taxon>
    </lineage>
</organism>
<dbReference type="GO" id="GO:0046872">
    <property type="term" value="F:metal ion binding"/>
    <property type="evidence" value="ECO:0007669"/>
    <property type="project" value="UniProtKB-UniRule"/>
</dbReference>
<keyword evidence="4 9" id="KW-0479">Metal-binding</keyword>
<keyword evidence="3 9" id="KW-0540">Nuclease</keyword>
<evidence type="ECO:0000256" key="7">
    <source>
        <dbReference type="ARBA" id="ARBA00022842"/>
    </source>
</evidence>
<dbReference type="EMBL" id="CAADEY010000014">
    <property type="protein sequence ID" value="VFJ46208.1"/>
    <property type="molecule type" value="Genomic_DNA"/>
</dbReference>
<comment type="function">
    <text evidence="9">CRISPR (clustered regularly interspaced short palindromic repeat), is an adaptive immune system that provides protection against mobile genetic elements (viruses, transposable elements and conjugative plasmids). CRISPR clusters contain sequences complementary to antecedent mobile elements and target invading nucleic acids. CRISPR clusters are transcribed and processed into CRISPR RNA (crRNA). Functions as a ssRNA-specific endoribonuclease. Involved in the integration of spacer DNA into the CRISPR cassette.</text>
</comment>
<evidence type="ECO:0000256" key="5">
    <source>
        <dbReference type="ARBA" id="ARBA00022759"/>
    </source>
</evidence>
<dbReference type="Gene3D" id="3.30.70.240">
    <property type="match status" value="1"/>
</dbReference>
<proteinExistence type="inferred from homology"/>
<evidence type="ECO:0000313" key="10">
    <source>
        <dbReference type="EMBL" id="VFJ46208.1"/>
    </source>
</evidence>
<gene>
    <name evidence="9" type="primary">cas2</name>
    <name evidence="10" type="ORF">BECKDK2373C_GA0170839_101433</name>
</gene>
<evidence type="ECO:0000256" key="2">
    <source>
        <dbReference type="ARBA" id="ARBA00009959"/>
    </source>
</evidence>
<evidence type="ECO:0000256" key="8">
    <source>
        <dbReference type="ARBA" id="ARBA00023118"/>
    </source>
</evidence>
<dbReference type="GO" id="GO:0051607">
    <property type="term" value="P:defense response to virus"/>
    <property type="evidence" value="ECO:0007669"/>
    <property type="project" value="UniProtKB-UniRule"/>
</dbReference>
<comment type="subunit">
    <text evidence="9">Homodimer, forms a heterotetramer with a Cas1 homodimer.</text>
</comment>
<dbReference type="InterPro" id="IPR021127">
    <property type="entry name" value="CRISPR_associated_Cas2"/>
</dbReference>
<dbReference type="GO" id="GO:0004521">
    <property type="term" value="F:RNA endonuclease activity"/>
    <property type="evidence" value="ECO:0007669"/>
    <property type="project" value="InterPro"/>
</dbReference>
<sequence length="110" mass="12868">MAHLSGYRIMWLMVLFDLPTTEREERRAYTRFRNYLLDRGFEQAQYSVYVRHTPGKEAAEALIRRIGTAVPDEGMVDILLFTDKQYENIVSFRGKGSKPPPEKPEQLVLF</sequence>
<reference evidence="10" key="1">
    <citation type="submission" date="2019-02" db="EMBL/GenBank/DDBJ databases">
        <authorList>
            <person name="Gruber-Vodicka R. H."/>
            <person name="Seah K. B. B."/>
        </authorList>
    </citation>
    <scope>NUCLEOTIDE SEQUENCE</scope>
    <source>
        <strain evidence="10">BECK_DK161</strain>
    </source>
</reference>
<dbReference type="NCBIfam" id="TIGR01573">
    <property type="entry name" value="cas2"/>
    <property type="match status" value="1"/>
</dbReference>
<dbReference type="GO" id="GO:0043571">
    <property type="term" value="P:maintenance of CRISPR repeat elements"/>
    <property type="evidence" value="ECO:0007669"/>
    <property type="project" value="UniProtKB-UniRule"/>
</dbReference>
<dbReference type="AlphaFoldDB" id="A0A450S3I3"/>
<evidence type="ECO:0000256" key="6">
    <source>
        <dbReference type="ARBA" id="ARBA00022801"/>
    </source>
</evidence>
<name>A0A450S3I3_9GAMM</name>
<evidence type="ECO:0000256" key="3">
    <source>
        <dbReference type="ARBA" id="ARBA00022722"/>
    </source>
</evidence>
<evidence type="ECO:0000256" key="1">
    <source>
        <dbReference type="ARBA" id="ARBA00001946"/>
    </source>
</evidence>
<comment type="cofactor">
    <cofactor evidence="1 9">
        <name>Mg(2+)</name>
        <dbReference type="ChEBI" id="CHEBI:18420"/>
    </cofactor>
</comment>
<dbReference type="GO" id="GO:0016787">
    <property type="term" value="F:hydrolase activity"/>
    <property type="evidence" value="ECO:0007669"/>
    <property type="project" value="UniProtKB-KW"/>
</dbReference>
<protein>
    <recommendedName>
        <fullName evidence="9">CRISPR-associated endoribonuclease Cas2</fullName>
        <ecNumber evidence="9">3.1.-.-</ecNumber>
    </recommendedName>
</protein>
<keyword evidence="5 9" id="KW-0255">Endonuclease</keyword>
<feature type="binding site" evidence="9">
    <location>
        <position position="17"/>
    </location>
    <ligand>
        <name>Mg(2+)</name>
        <dbReference type="ChEBI" id="CHEBI:18420"/>
        <note>catalytic</note>
    </ligand>
</feature>
<keyword evidence="6 9" id="KW-0378">Hydrolase</keyword>
<keyword evidence="7 9" id="KW-0460">Magnesium</keyword>
<dbReference type="InterPro" id="IPR019199">
    <property type="entry name" value="Virulence_VapD/CRISPR_Cas2"/>
</dbReference>
<dbReference type="Pfam" id="PF09827">
    <property type="entry name" value="CRISPR_Cas2"/>
    <property type="match status" value="1"/>
</dbReference>
<accession>A0A450S3I3</accession>
<evidence type="ECO:0000256" key="9">
    <source>
        <dbReference type="HAMAP-Rule" id="MF_01471"/>
    </source>
</evidence>
<dbReference type="SUPFAM" id="SSF143430">
    <property type="entry name" value="TTP0101/SSO1404-like"/>
    <property type="match status" value="1"/>
</dbReference>
<comment type="similarity">
    <text evidence="2 9">Belongs to the CRISPR-associated endoribonuclease Cas2 protein family.</text>
</comment>
<dbReference type="HAMAP" id="MF_01471">
    <property type="entry name" value="Cas2"/>
    <property type="match status" value="1"/>
</dbReference>
<dbReference type="EC" id="3.1.-.-" evidence="9"/>